<evidence type="ECO:0000256" key="1">
    <source>
        <dbReference type="SAM" id="Phobius"/>
    </source>
</evidence>
<reference evidence="3" key="1">
    <citation type="submission" date="2017-05" db="EMBL/GenBank/DDBJ databases">
        <authorList>
            <person name="Ray J."/>
            <person name="Price M."/>
            <person name="Deutschbauer A."/>
        </authorList>
    </citation>
    <scope>NUCLEOTIDE SEQUENCE [LARGE SCALE GENOMIC DNA]</scope>
    <source>
        <strain evidence="3">DSM 19842</strain>
    </source>
</reference>
<dbReference type="KEGG" id="pact:CA264_04145"/>
<proteinExistence type="predicted"/>
<gene>
    <name evidence="2" type="ORF">CA264_04145</name>
</gene>
<feature type="transmembrane region" description="Helical" evidence="1">
    <location>
        <begin position="7"/>
        <end position="27"/>
    </location>
</feature>
<keyword evidence="3" id="KW-1185">Reference proteome</keyword>
<keyword evidence="1" id="KW-1133">Transmembrane helix</keyword>
<feature type="transmembrane region" description="Helical" evidence="1">
    <location>
        <begin position="42"/>
        <end position="62"/>
    </location>
</feature>
<dbReference type="Proteomes" id="UP000266292">
    <property type="component" value="Chromosome"/>
</dbReference>
<protein>
    <submittedName>
        <fullName evidence="2">Uncharacterized protein</fullName>
    </submittedName>
</protein>
<keyword evidence="1" id="KW-0472">Membrane</keyword>
<keyword evidence="1" id="KW-0812">Transmembrane</keyword>
<dbReference type="AlphaFoldDB" id="A0A1X9YXT2"/>
<organism evidence="2 3">
    <name type="scientific">Pontibacter actiniarum</name>
    <dbReference type="NCBI Taxonomy" id="323450"/>
    <lineage>
        <taxon>Bacteria</taxon>
        <taxon>Pseudomonadati</taxon>
        <taxon>Bacteroidota</taxon>
        <taxon>Cytophagia</taxon>
        <taxon>Cytophagales</taxon>
        <taxon>Hymenobacteraceae</taxon>
        <taxon>Pontibacter</taxon>
    </lineage>
</organism>
<evidence type="ECO:0000313" key="3">
    <source>
        <dbReference type="Proteomes" id="UP000266292"/>
    </source>
</evidence>
<evidence type="ECO:0000313" key="2">
    <source>
        <dbReference type="EMBL" id="ARS37715.1"/>
    </source>
</evidence>
<feature type="transmembrane region" description="Helical" evidence="1">
    <location>
        <begin position="98"/>
        <end position="117"/>
    </location>
</feature>
<sequence>MSYKPSGSIVAVLQSLFWLLTGVWPFVHLPSFLWVTGPKEDIWLLYTVSVLIVAIGGTLLMAGLRKQVTREVKGLGIAGAAGLAGIDVYYAFNDVIWDVYLLDAVAESALIILWLWAGSKEIKEVRSGKE</sequence>
<accession>A0A1X9YXT2</accession>
<dbReference type="EMBL" id="CP021235">
    <property type="protein sequence ID" value="ARS37715.1"/>
    <property type="molecule type" value="Genomic_DNA"/>
</dbReference>
<dbReference type="OrthoDB" id="799809at2"/>
<feature type="transmembrane region" description="Helical" evidence="1">
    <location>
        <begin position="74"/>
        <end position="92"/>
    </location>
</feature>
<name>A0A1X9YXT2_9BACT</name>
<dbReference type="STRING" id="709015.GCA_000472485_00822"/>